<feature type="compositionally biased region" description="Low complexity" evidence="7">
    <location>
        <begin position="879"/>
        <end position="891"/>
    </location>
</feature>
<evidence type="ECO:0000259" key="8">
    <source>
        <dbReference type="PROSITE" id="PS50011"/>
    </source>
</evidence>
<dbReference type="EnsemblProtists" id="EOD13279">
    <property type="protein sequence ID" value="EOD13279"/>
    <property type="gene ID" value="EMIHUDRAFT_119917"/>
</dbReference>
<name>A0A0D3IPU4_EMIH1</name>
<keyword evidence="5" id="KW-0106">Calcium</keyword>
<protein>
    <recommendedName>
        <fullName evidence="12">Protein kinase domain-containing protein</fullName>
    </recommendedName>
</protein>
<feature type="region of interest" description="Disordered" evidence="7">
    <location>
        <begin position="855"/>
        <end position="891"/>
    </location>
</feature>
<keyword evidence="11" id="KW-1185">Reference proteome</keyword>
<dbReference type="PROSITE" id="PS50011">
    <property type="entry name" value="PROTEIN_KINASE_DOM"/>
    <property type="match status" value="1"/>
</dbReference>
<evidence type="ECO:0008006" key="12">
    <source>
        <dbReference type="Google" id="ProtNLM"/>
    </source>
</evidence>
<keyword evidence="1" id="KW-0723">Serine/threonine-protein kinase</keyword>
<reference evidence="11" key="1">
    <citation type="journal article" date="2013" name="Nature">
        <title>Pan genome of the phytoplankton Emiliania underpins its global distribution.</title>
        <authorList>
            <person name="Read B.A."/>
            <person name="Kegel J."/>
            <person name="Klute M.J."/>
            <person name="Kuo A."/>
            <person name="Lefebvre S.C."/>
            <person name="Maumus F."/>
            <person name="Mayer C."/>
            <person name="Miller J."/>
            <person name="Monier A."/>
            <person name="Salamov A."/>
            <person name="Young J."/>
            <person name="Aguilar M."/>
            <person name="Claverie J.M."/>
            <person name="Frickenhaus S."/>
            <person name="Gonzalez K."/>
            <person name="Herman E.K."/>
            <person name="Lin Y.C."/>
            <person name="Napier J."/>
            <person name="Ogata H."/>
            <person name="Sarno A.F."/>
            <person name="Shmutz J."/>
            <person name="Schroeder D."/>
            <person name="de Vargas C."/>
            <person name="Verret F."/>
            <person name="von Dassow P."/>
            <person name="Valentin K."/>
            <person name="Van de Peer Y."/>
            <person name="Wheeler G."/>
            <person name="Dacks J.B."/>
            <person name="Delwiche C.F."/>
            <person name="Dyhrman S.T."/>
            <person name="Glockner G."/>
            <person name="John U."/>
            <person name="Richards T."/>
            <person name="Worden A.Z."/>
            <person name="Zhang X."/>
            <person name="Grigoriev I.V."/>
            <person name="Allen A.E."/>
            <person name="Bidle K."/>
            <person name="Borodovsky M."/>
            <person name="Bowler C."/>
            <person name="Brownlee C."/>
            <person name="Cock J.M."/>
            <person name="Elias M."/>
            <person name="Gladyshev V.N."/>
            <person name="Groth M."/>
            <person name="Guda C."/>
            <person name="Hadaegh A."/>
            <person name="Iglesias-Rodriguez M.D."/>
            <person name="Jenkins J."/>
            <person name="Jones B.M."/>
            <person name="Lawson T."/>
            <person name="Leese F."/>
            <person name="Lindquist E."/>
            <person name="Lobanov A."/>
            <person name="Lomsadze A."/>
            <person name="Malik S.B."/>
            <person name="Marsh M.E."/>
            <person name="Mackinder L."/>
            <person name="Mock T."/>
            <person name="Mueller-Roeber B."/>
            <person name="Pagarete A."/>
            <person name="Parker M."/>
            <person name="Probert I."/>
            <person name="Quesneville H."/>
            <person name="Raines C."/>
            <person name="Rensing S.A."/>
            <person name="Riano-Pachon D.M."/>
            <person name="Richier S."/>
            <person name="Rokitta S."/>
            <person name="Shiraiwa Y."/>
            <person name="Soanes D.M."/>
            <person name="van der Giezen M."/>
            <person name="Wahlund T.M."/>
            <person name="Williams B."/>
            <person name="Wilson W."/>
            <person name="Wolfe G."/>
            <person name="Wurch L.L."/>
        </authorList>
    </citation>
    <scope>NUCLEOTIDE SEQUENCE</scope>
</reference>
<feature type="region of interest" description="Disordered" evidence="7">
    <location>
        <begin position="999"/>
        <end position="1019"/>
    </location>
</feature>
<dbReference type="RefSeq" id="XP_005765708.1">
    <property type="nucleotide sequence ID" value="XM_005765651.1"/>
</dbReference>
<feature type="domain" description="EF-hand" evidence="9">
    <location>
        <begin position="111"/>
        <end position="146"/>
    </location>
</feature>
<evidence type="ECO:0000313" key="11">
    <source>
        <dbReference type="Proteomes" id="UP000013827"/>
    </source>
</evidence>
<dbReference type="SMART" id="SM00220">
    <property type="entry name" value="S_TKc"/>
    <property type="match status" value="1"/>
</dbReference>
<dbReference type="PROSITE" id="PS00018">
    <property type="entry name" value="EF_HAND_1"/>
    <property type="match status" value="1"/>
</dbReference>
<dbReference type="Proteomes" id="UP000013827">
    <property type="component" value="Unassembled WGS sequence"/>
</dbReference>
<evidence type="ECO:0000256" key="3">
    <source>
        <dbReference type="ARBA" id="ARBA00022741"/>
    </source>
</evidence>
<evidence type="ECO:0000259" key="9">
    <source>
        <dbReference type="PROSITE" id="PS50222"/>
    </source>
</evidence>
<organism evidence="10 11">
    <name type="scientific">Emiliania huxleyi (strain CCMP1516)</name>
    <dbReference type="NCBI Taxonomy" id="280463"/>
    <lineage>
        <taxon>Eukaryota</taxon>
        <taxon>Haptista</taxon>
        <taxon>Haptophyta</taxon>
        <taxon>Prymnesiophyceae</taxon>
        <taxon>Isochrysidales</taxon>
        <taxon>Noelaerhabdaceae</taxon>
        <taxon>Emiliania</taxon>
    </lineage>
</organism>
<keyword evidence="4" id="KW-0418">Kinase</keyword>
<dbReference type="InterPro" id="IPR030616">
    <property type="entry name" value="Aur-like"/>
</dbReference>
<keyword evidence="3" id="KW-0547">Nucleotide-binding</keyword>
<dbReference type="InterPro" id="IPR018247">
    <property type="entry name" value="EF_Hand_1_Ca_BS"/>
</dbReference>
<dbReference type="GO" id="GO:0005524">
    <property type="term" value="F:ATP binding"/>
    <property type="evidence" value="ECO:0007669"/>
    <property type="project" value="UniProtKB-KW"/>
</dbReference>
<feature type="compositionally biased region" description="Basic and acidic residues" evidence="7">
    <location>
        <begin position="1009"/>
        <end position="1019"/>
    </location>
</feature>
<dbReference type="SUPFAM" id="SSF56112">
    <property type="entry name" value="Protein kinase-like (PK-like)"/>
    <property type="match status" value="1"/>
</dbReference>
<evidence type="ECO:0000256" key="2">
    <source>
        <dbReference type="ARBA" id="ARBA00022679"/>
    </source>
</evidence>
<evidence type="ECO:0000313" key="10">
    <source>
        <dbReference type="EnsemblProtists" id="EOD13279"/>
    </source>
</evidence>
<evidence type="ECO:0000256" key="4">
    <source>
        <dbReference type="ARBA" id="ARBA00022777"/>
    </source>
</evidence>
<evidence type="ECO:0000256" key="5">
    <source>
        <dbReference type="ARBA" id="ARBA00022837"/>
    </source>
</evidence>
<dbReference type="Pfam" id="PF00069">
    <property type="entry name" value="Pkinase"/>
    <property type="match status" value="2"/>
</dbReference>
<sequence length="1064" mass="114541">MPLRLDGGAPVDHAGSWTDAVASTSESAIAAVGRVLASKDDVTPGHGFGVHIHELVKVRDKQGRTALEASTEGPRKAIYLHLLFCGRYELVIGAPEHRSATSVVLRALDRGEKTDYGKVFDDADKDGSGTLGRKELAPVAKSIGLDAELFLRAEDKSIDRSSFVGICKQQLGDGQRSVVIKLMQEKEQWERERDARAKNQLDSRFIVLELPGVPSDDEIAAAVLVRGGGLGAIAKQYLPEGISLGTRAIIMDAADRNLHQIFLQERPDLNGVRAILQQVFEAVAHLHAKGLMHGDLKLLNVVRFRRDNRLRLIDLDAAAKIVPVGGEGESYAGAKFSSGVLPPELFHELKQGEAEALEAYWQRESKELQAKVAPKSFSERGVVKSIYIVKSFRTADGGKPVFGGLPYSEELVHASEKVDAWSLGALAFVLLAGEPLVPLTRDDDCASGAAMRMLHAWGTQPGVVVERLEKVGDPAARDLVSKLLQREPSARLSVKDALEHVFFRTGRDGGHVEPQEKVLEELRLIKEEQTRQGEEQRKQTEMLVVVMELSIENKRELRRTCDVLLKGIFEASEVTIPTTFVVVLKKLPEALNKEEKAKLLKIAADGSGVTLGNDNFSLNFTGDSAGVGGKYADTLDTGMKWLCRLKTIGSELAAGKVGDAFETIKKGLGDLVTGKTMYLYLVDELTGEPVCDPSGHYPIEITTPSDVVPKLLPVMQVGLRAMSVFNGAAGVARMFGYPVPTVPEAWAAGARESVALLKRESSVEKYDVVQGVLGQDGATKESESVRGASLRELQRFFEEHDAKKGYAGLRRIADEDGTAVWTALTDPSAVKAAIEARAKERREEERRGDELLQQALELSSSAAGPTSPRYQREAEELRPVAAAAAAAPNPAAHTTTDAAVTATWPWSFFFGPSAVAAAPTATETLPSAPAPAPAAGASSGGQQEAHAVVSTAGAMEAAVAEVAAAAKAAVESVAAELAANQKQQQQRLDSHEKQLAQLQTQMKEPPQQHTERREEERRGDELLQQALKMSYSPAAAAAAGASSGEQQSQPDINVHLAVCKCVLQ</sequence>
<evidence type="ECO:0000256" key="1">
    <source>
        <dbReference type="ARBA" id="ARBA00022527"/>
    </source>
</evidence>
<dbReference type="PROSITE" id="PS50222">
    <property type="entry name" value="EF_HAND_2"/>
    <property type="match status" value="1"/>
</dbReference>
<dbReference type="eggNOG" id="ENOG502SF8F">
    <property type="taxonomic scope" value="Eukaryota"/>
</dbReference>
<evidence type="ECO:0000256" key="7">
    <source>
        <dbReference type="SAM" id="MobiDB-lite"/>
    </source>
</evidence>
<dbReference type="HOGENOM" id="CLU_288770_0_0_1"/>
<keyword evidence="2" id="KW-0808">Transferase</keyword>
<accession>A0A0D3IPU4</accession>
<feature type="domain" description="Protein kinase" evidence="8">
    <location>
        <begin position="120"/>
        <end position="503"/>
    </location>
</feature>
<proteinExistence type="predicted"/>
<reference evidence="10" key="2">
    <citation type="submission" date="2024-10" db="UniProtKB">
        <authorList>
            <consortium name="EnsemblProtists"/>
        </authorList>
    </citation>
    <scope>IDENTIFICATION</scope>
</reference>
<dbReference type="InterPro" id="IPR002048">
    <property type="entry name" value="EF_hand_dom"/>
</dbReference>
<dbReference type="GO" id="GO:0004674">
    <property type="term" value="F:protein serine/threonine kinase activity"/>
    <property type="evidence" value="ECO:0007669"/>
    <property type="project" value="UniProtKB-KW"/>
</dbReference>
<dbReference type="STRING" id="2903.R1DX24"/>
<dbReference type="KEGG" id="ehx:EMIHUDRAFT_119917"/>
<dbReference type="GeneID" id="17259433"/>
<dbReference type="GO" id="GO:0005509">
    <property type="term" value="F:calcium ion binding"/>
    <property type="evidence" value="ECO:0007669"/>
    <property type="project" value="InterPro"/>
</dbReference>
<dbReference type="PaxDb" id="2903-EOD13279"/>
<dbReference type="InterPro" id="IPR011009">
    <property type="entry name" value="Kinase-like_dom_sf"/>
</dbReference>
<dbReference type="AlphaFoldDB" id="A0A0D3IPU4"/>
<dbReference type="InterPro" id="IPR011992">
    <property type="entry name" value="EF-hand-dom_pair"/>
</dbReference>
<dbReference type="Gene3D" id="1.10.510.10">
    <property type="entry name" value="Transferase(Phosphotransferase) domain 1"/>
    <property type="match status" value="1"/>
</dbReference>
<dbReference type="SUPFAM" id="SSF47473">
    <property type="entry name" value="EF-hand"/>
    <property type="match status" value="1"/>
</dbReference>
<dbReference type="InterPro" id="IPR000719">
    <property type="entry name" value="Prot_kinase_dom"/>
</dbReference>
<dbReference type="PANTHER" id="PTHR24350">
    <property type="entry name" value="SERINE/THREONINE-PROTEIN KINASE IAL-RELATED"/>
    <property type="match status" value="1"/>
</dbReference>
<keyword evidence="6" id="KW-0067">ATP-binding</keyword>
<evidence type="ECO:0000256" key="6">
    <source>
        <dbReference type="ARBA" id="ARBA00022840"/>
    </source>
</evidence>